<dbReference type="RefSeq" id="WP_068489760.1">
    <property type="nucleotide sequence ID" value="NZ_LWQT01000037.1"/>
</dbReference>
<evidence type="ECO:0000259" key="4">
    <source>
        <dbReference type="Pfam" id="PF00080"/>
    </source>
</evidence>
<comment type="caution">
    <text evidence="5">The sequence shown here is derived from an EMBL/GenBank/DDBJ whole genome shotgun (WGS) entry which is preliminary data.</text>
</comment>
<keyword evidence="3" id="KW-0732">Signal</keyword>
<dbReference type="Proteomes" id="UP000078428">
    <property type="component" value="Unassembled WGS sequence"/>
</dbReference>
<dbReference type="PROSITE" id="PS00332">
    <property type="entry name" value="SOD_CU_ZN_2"/>
    <property type="match status" value="1"/>
</dbReference>
<dbReference type="Pfam" id="PF00080">
    <property type="entry name" value="Sod_Cu"/>
    <property type="match status" value="1"/>
</dbReference>
<feature type="domain" description="Superoxide dismutase copper/zinc binding" evidence="4">
    <location>
        <begin position="43"/>
        <end position="173"/>
    </location>
</feature>
<feature type="signal peptide" evidence="3">
    <location>
        <begin position="1"/>
        <end position="21"/>
    </location>
</feature>
<dbReference type="NCBIfam" id="NF007628">
    <property type="entry name" value="PRK10290.1"/>
    <property type="match status" value="1"/>
</dbReference>
<evidence type="ECO:0000256" key="1">
    <source>
        <dbReference type="ARBA" id="ARBA00010457"/>
    </source>
</evidence>
<dbReference type="InterPro" id="IPR018152">
    <property type="entry name" value="SOD_Cu/Zn_BS"/>
</dbReference>
<comment type="catalytic activity">
    <reaction evidence="2">
        <text>2 superoxide + 2 H(+) = H2O2 + O2</text>
        <dbReference type="Rhea" id="RHEA:20696"/>
        <dbReference type="ChEBI" id="CHEBI:15378"/>
        <dbReference type="ChEBI" id="CHEBI:15379"/>
        <dbReference type="ChEBI" id="CHEBI:16240"/>
        <dbReference type="ChEBI" id="CHEBI:18421"/>
        <dbReference type="EC" id="1.15.1.1"/>
    </reaction>
</comment>
<keyword evidence="2" id="KW-0862">Zinc</keyword>
<comment type="similarity">
    <text evidence="1 2">Belongs to the Cu-Zn superoxide dismutase family.</text>
</comment>
<comment type="cofactor">
    <cofactor evidence="2">
        <name>Cu cation</name>
        <dbReference type="ChEBI" id="CHEBI:23378"/>
    </cofactor>
    <text evidence="2">Binds 1 copper ion per subunit.</text>
</comment>
<dbReference type="SUPFAM" id="SSF49329">
    <property type="entry name" value="Cu,Zn superoxide dismutase-like"/>
    <property type="match status" value="1"/>
</dbReference>
<evidence type="ECO:0000313" key="6">
    <source>
        <dbReference type="Proteomes" id="UP000078428"/>
    </source>
</evidence>
<evidence type="ECO:0000256" key="3">
    <source>
        <dbReference type="SAM" id="SignalP"/>
    </source>
</evidence>
<evidence type="ECO:0000256" key="2">
    <source>
        <dbReference type="RuleBase" id="RU000393"/>
    </source>
</evidence>
<protein>
    <recommendedName>
        <fullName evidence="2">Superoxide dismutase [Cu-Zn]</fullName>
        <ecNumber evidence="2">1.15.1.1</ecNumber>
    </recommendedName>
</protein>
<dbReference type="EMBL" id="LWQT01000037">
    <property type="protein sequence ID" value="OAN54141.1"/>
    <property type="molecule type" value="Genomic_DNA"/>
</dbReference>
<comment type="function">
    <text evidence="2">Destroys radicals which are normally produced within the cells and which are toxic to biological systems.</text>
</comment>
<dbReference type="EC" id="1.15.1.1" evidence="2"/>
<evidence type="ECO:0000313" key="5">
    <source>
        <dbReference type="EMBL" id="OAN54141.1"/>
    </source>
</evidence>
<feature type="chain" id="PRO_5008092271" description="Superoxide dismutase [Cu-Zn]" evidence="3">
    <location>
        <begin position="22"/>
        <end position="184"/>
    </location>
</feature>
<dbReference type="InterPro" id="IPR001424">
    <property type="entry name" value="SOD_Cu_Zn_dom"/>
</dbReference>
<proteinExistence type="inferred from homology"/>
<gene>
    <name evidence="5" type="ORF">A6A04_12950</name>
</gene>
<organism evidence="5 6">
    <name type="scientific">Paramagnetospirillum marisnigri</name>
    <dbReference type="NCBI Taxonomy" id="1285242"/>
    <lineage>
        <taxon>Bacteria</taxon>
        <taxon>Pseudomonadati</taxon>
        <taxon>Pseudomonadota</taxon>
        <taxon>Alphaproteobacteria</taxon>
        <taxon>Rhodospirillales</taxon>
        <taxon>Magnetospirillaceae</taxon>
        <taxon>Paramagnetospirillum</taxon>
    </lineage>
</organism>
<dbReference type="InterPro" id="IPR024134">
    <property type="entry name" value="SOD_Cu/Zn_/chaperone"/>
</dbReference>
<dbReference type="InterPro" id="IPR036423">
    <property type="entry name" value="SOD-like_Cu/Zn_dom_sf"/>
</dbReference>
<accession>A0A178MV27</accession>
<reference evidence="5 6" key="1">
    <citation type="submission" date="2016-04" db="EMBL/GenBank/DDBJ databases">
        <title>Draft genome sequence of freshwater magnetotactic bacteria Magnetospirillum marisnigri SP-1 and Magnetospirillum moscoviense BB-1.</title>
        <authorList>
            <person name="Koziaeva V."/>
            <person name="Dziuba M.V."/>
            <person name="Ivanov T.M."/>
            <person name="Kuznetsov B."/>
            <person name="Grouzdev D.S."/>
        </authorList>
    </citation>
    <scope>NUCLEOTIDE SEQUENCE [LARGE SCALE GENOMIC DNA]</scope>
    <source>
        <strain evidence="5 6">SP-1</strain>
    </source>
</reference>
<dbReference type="GO" id="GO:0004784">
    <property type="term" value="F:superoxide dismutase activity"/>
    <property type="evidence" value="ECO:0007669"/>
    <property type="project" value="UniProtKB-EC"/>
</dbReference>
<sequence length="184" mass="18322">MSRFLLLAALGLPLFSGAALAAEVVVPMTAIDSSGTGAALGTLVVRDGKGGAVVTPKLSGLGTGPHGFHVHENPSCGPKEQDGKPVAGLAAGGHFDPDKTSRHEGPYGHGHKGDMPALAVNGDGKATDAVTVPNLKVADLKGRSIVIHAGADNYADQPKALGGGGARVACGVVPEPKAKATKKM</sequence>
<dbReference type="Gene3D" id="2.60.40.200">
    <property type="entry name" value="Superoxide dismutase, copper/zinc binding domain"/>
    <property type="match status" value="1"/>
</dbReference>
<comment type="cofactor">
    <cofactor evidence="2">
        <name>Zn(2+)</name>
        <dbReference type="ChEBI" id="CHEBI:29105"/>
    </cofactor>
    <text evidence="2">Binds 1 zinc ion per subunit.</text>
</comment>
<keyword evidence="2" id="KW-0560">Oxidoreductase</keyword>
<keyword evidence="2" id="KW-0479">Metal-binding</keyword>
<dbReference type="OrthoDB" id="5431326at2"/>
<dbReference type="STRING" id="1285242.A6A04_12950"/>
<name>A0A178MV27_9PROT</name>
<dbReference type="AlphaFoldDB" id="A0A178MV27"/>
<keyword evidence="2" id="KW-0186">Copper</keyword>
<dbReference type="GO" id="GO:0005507">
    <property type="term" value="F:copper ion binding"/>
    <property type="evidence" value="ECO:0007669"/>
    <property type="project" value="InterPro"/>
</dbReference>
<dbReference type="PANTHER" id="PTHR10003">
    <property type="entry name" value="SUPEROXIDE DISMUTASE CU-ZN -RELATED"/>
    <property type="match status" value="1"/>
</dbReference>
<dbReference type="PROSITE" id="PS00087">
    <property type="entry name" value="SOD_CU_ZN_1"/>
    <property type="match status" value="1"/>
</dbReference>
<keyword evidence="6" id="KW-1185">Reference proteome</keyword>